<dbReference type="EMBL" id="JACIEN010000009">
    <property type="protein sequence ID" value="MBB4019886.1"/>
    <property type="molecule type" value="Genomic_DNA"/>
</dbReference>
<protein>
    <submittedName>
        <fullName evidence="2">Protein phosphatase</fullName>
        <ecNumber evidence="2">3.1.3.16</ecNumber>
    </submittedName>
</protein>
<dbReference type="PROSITE" id="PS51746">
    <property type="entry name" value="PPM_2"/>
    <property type="match status" value="1"/>
</dbReference>
<dbReference type="GO" id="GO:0004722">
    <property type="term" value="F:protein serine/threonine phosphatase activity"/>
    <property type="evidence" value="ECO:0007669"/>
    <property type="project" value="UniProtKB-EC"/>
</dbReference>
<dbReference type="Gene3D" id="3.60.40.10">
    <property type="entry name" value="PPM-type phosphatase domain"/>
    <property type="match status" value="1"/>
</dbReference>
<keyword evidence="2" id="KW-0378">Hydrolase</keyword>
<dbReference type="Proteomes" id="UP000577362">
    <property type="component" value="Unassembled WGS sequence"/>
</dbReference>
<dbReference type="InterPro" id="IPR036457">
    <property type="entry name" value="PPM-type-like_dom_sf"/>
</dbReference>
<dbReference type="EC" id="3.1.3.16" evidence="2"/>
<dbReference type="SUPFAM" id="SSF81606">
    <property type="entry name" value="PP2C-like"/>
    <property type="match status" value="1"/>
</dbReference>
<dbReference type="SMART" id="SM00332">
    <property type="entry name" value="PP2Cc"/>
    <property type="match status" value="1"/>
</dbReference>
<keyword evidence="3" id="KW-1185">Reference proteome</keyword>
<sequence length="253" mass="26838">MTEPLPMHQMAARFETGAATHAGKVRSLNEDRFLARPQAGLWAVADGMGGYEGGEIASAALVTMLETIGAPASAPDLLARLEDRVLRANRQLREMGRARGGVLGTTLAALLVFDGDHACVWSGDSRIYLVRDGAIAQLTRDHSEAQEMVDMGLLTADEARVWPRRNVITRAIGVSDEPELEIHQGRVEPGDIFVLCSDGLTAHVADEEILAHVAGAPSQAACDDLVALTLERGASDNVTVVAVRCMPGPRAGG</sequence>
<dbReference type="InterPro" id="IPR001932">
    <property type="entry name" value="PPM-type_phosphatase-like_dom"/>
</dbReference>
<accession>A0A840CAK1</accession>
<dbReference type="RefSeq" id="WP_183318716.1">
    <property type="nucleotide sequence ID" value="NZ_JACIEN010000009.1"/>
</dbReference>
<feature type="domain" description="PPM-type phosphatase" evidence="1">
    <location>
        <begin position="15"/>
        <end position="245"/>
    </location>
</feature>
<dbReference type="CDD" id="cd00143">
    <property type="entry name" value="PP2Cc"/>
    <property type="match status" value="1"/>
</dbReference>
<name>A0A840CAK1_9HYPH</name>
<evidence type="ECO:0000313" key="3">
    <source>
        <dbReference type="Proteomes" id="UP000577362"/>
    </source>
</evidence>
<comment type="caution">
    <text evidence="2">The sequence shown here is derived from an EMBL/GenBank/DDBJ whole genome shotgun (WGS) entry which is preliminary data.</text>
</comment>
<dbReference type="SMART" id="SM00331">
    <property type="entry name" value="PP2C_SIG"/>
    <property type="match status" value="1"/>
</dbReference>
<evidence type="ECO:0000259" key="1">
    <source>
        <dbReference type="PROSITE" id="PS51746"/>
    </source>
</evidence>
<gene>
    <name evidence="2" type="ORF">GGR16_004946</name>
</gene>
<proteinExistence type="predicted"/>
<dbReference type="AlphaFoldDB" id="A0A840CAK1"/>
<dbReference type="PANTHER" id="PTHR47992">
    <property type="entry name" value="PROTEIN PHOSPHATASE"/>
    <property type="match status" value="1"/>
</dbReference>
<dbReference type="InterPro" id="IPR015655">
    <property type="entry name" value="PP2C"/>
</dbReference>
<reference evidence="2 3" key="1">
    <citation type="submission" date="2020-08" db="EMBL/GenBank/DDBJ databases">
        <title>Genomic Encyclopedia of Type Strains, Phase IV (KMG-IV): sequencing the most valuable type-strain genomes for metagenomic binning, comparative biology and taxonomic classification.</title>
        <authorList>
            <person name="Goeker M."/>
        </authorList>
    </citation>
    <scope>NUCLEOTIDE SEQUENCE [LARGE SCALE GENOMIC DNA]</scope>
    <source>
        <strain evidence="2 3">DSM 103737</strain>
    </source>
</reference>
<organism evidence="2 3">
    <name type="scientific">Chelatococcus caeni</name>
    <dbReference type="NCBI Taxonomy" id="1348468"/>
    <lineage>
        <taxon>Bacteria</taxon>
        <taxon>Pseudomonadati</taxon>
        <taxon>Pseudomonadota</taxon>
        <taxon>Alphaproteobacteria</taxon>
        <taxon>Hyphomicrobiales</taxon>
        <taxon>Chelatococcaceae</taxon>
        <taxon>Chelatococcus</taxon>
    </lineage>
</organism>
<dbReference type="Pfam" id="PF13672">
    <property type="entry name" value="PP2C_2"/>
    <property type="match status" value="1"/>
</dbReference>
<evidence type="ECO:0000313" key="2">
    <source>
        <dbReference type="EMBL" id="MBB4019886.1"/>
    </source>
</evidence>